<dbReference type="RefSeq" id="WP_343958856.1">
    <property type="nucleotide sequence ID" value="NZ_BAAAKZ010000003.1"/>
</dbReference>
<accession>A0ABW3TJW3</accession>
<evidence type="ECO:0008006" key="3">
    <source>
        <dbReference type="Google" id="ProtNLM"/>
    </source>
</evidence>
<evidence type="ECO:0000313" key="1">
    <source>
        <dbReference type="EMBL" id="MFD1200552.1"/>
    </source>
</evidence>
<keyword evidence="2" id="KW-1185">Reference proteome</keyword>
<organism evidence="1 2">
    <name type="scientific">Leucobacter albus</name>
    <dbReference type="NCBI Taxonomy" id="272210"/>
    <lineage>
        <taxon>Bacteria</taxon>
        <taxon>Bacillati</taxon>
        <taxon>Actinomycetota</taxon>
        <taxon>Actinomycetes</taxon>
        <taxon>Micrococcales</taxon>
        <taxon>Microbacteriaceae</taxon>
        <taxon>Leucobacter</taxon>
    </lineage>
</organism>
<dbReference type="Proteomes" id="UP001597181">
    <property type="component" value="Unassembled WGS sequence"/>
</dbReference>
<name>A0ABW3TJW3_9MICO</name>
<dbReference type="EMBL" id="JBHTLY010000001">
    <property type="protein sequence ID" value="MFD1200552.1"/>
    <property type="molecule type" value="Genomic_DNA"/>
</dbReference>
<comment type="caution">
    <text evidence="1">The sequence shown here is derived from an EMBL/GenBank/DDBJ whole genome shotgun (WGS) entry which is preliminary data.</text>
</comment>
<evidence type="ECO:0000313" key="2">
    <source>
        <dbReference type="Proteomes" id="UP001597181"/>
    </source>
</evidence>
<gene>
    <name evidence="1" type="ORF">ACFQ3U_01415</name>
</gene>
<protein>
    <recommendedName>
        <fullName evidence="3">Excreted virulence factor EspC (Type VII ESX diderm)</fullName>
    </recommendedName>
</protein>
<sequence>MTEIYVDRDGMERRLGTVLERVDAADRALGKMPAAPDGGIATSLIAFIAGAGAEAAVISADLARLLSAVTIDVVDDMAATDSQIAAELRDMEQDLESR</sequence>
<proteinExistence type="predicted"/>
<reference evidence="2" key="1">
    <citation type="journal article" date="2019" name="Int. J. Syst. Evol. Microbiol.">
        <title>The Global Catalogue of Microorganisms (GCM) 10K type strain sequencing project: providing services to taxonomists for standard genome sequencing and annotation.</title>
        <authorList>
            <consortium name="The Broad Institute Genomics Platform"/>
            <consortium name="The Broad Institute Genome Sequencing Center for Infectious Disease"/>
            <person name="Wu L."/>
            <person name="Ma J."/>
        </authorList>
    </citation>
    <scope>NUCLEOTIDE SEQUENCE [LARGE SCALE GENOMIC DNA]</scope>
    <source>
        <strain evidence="2">CCUG 50213</strain>
    </source>
</reference>